<evidence type="ECO:0000313" key="2">
    <source>
        <dbReference type="EMBL" id="MCB5445604.1"/>
    </source>
</evidence>
<evidence type="ECO:0000256" key="1">
    <source>
        <dbReference type="SAM" id="Phobius"/>
    </source>
</evidence>
<dbReference type="EMBL" id="JAJBMB010000004">
    <property type="protein sequence ID" value="MCB5445604.1"/>
    <property type="molecule type" value="Genomic_DNA"/>
</dbReference>
<proteinExistence type="predicted"/>
<sequence length="98" mass="11698">MFCCDNKKNKMACYEGMIAGGIIVVASIFAIKIFKKMKCRKIEKQIQEFEIQERKLRDQEEYNKTPENDEDIELKEKVDEFNSRRLTKENESKDNHMD</sequence>
<evidence type="ECO:0000313" key="3">
    <source>
        <dbReference type="EMBL" id="VYU32445.1"/>
    </source>
</evidence>
<dbReference type="Proteomes" id="UP001299409">
    <property type="component" value="Unassembled WGS sequence"/>
</dbReference>
<dbReference type="RefSeq" id="WP_156531049.1">
    <property type="nucleotide sequence ID" value="NZ_BAABXU010000001.1"/>
</dbReference>
<keyword evidence="1" id="KW-0472">Membrane</keyword>
<name>A0A6N3DWW1_9FIRM</name>
<keyword evidence="1" id="KW-0812">Transmembrane</keyword>
<keyword evidence="1" id="KW-1133">Transmembrane helix</keyword>
<reference evidence="3" key="1">
    <citation type="submission" date="2019-11" db="EMBL/GenBank/DDBJ databases">
        <authorList>
            <person name="Feng L."/>
        </authorList>
    </citation>
    <scope>NUCLEOTIDE SEQUENCE</scope>
    <source>
        <strain evidence="3">IbartlettiiLFYP30</strain>
    </source>
</reference>
<keyword evidence="4" id="KW-1185">Reference proteome</keyword>
<reference evidence="2 4" key="2">
    <citation type="submission" date="2021-10" db="EMBL/GenBank/DDBJ databases">
        <title>Collection of gut derived symbiotic bacterial strains cultured from healthy donors.</title>
        <authorList>
            <person name="Lin H."/>
            <person name="Littmann E."/>
            <person name="Claire K."/>
            <person name="Pamer E."/>
        </authorList>
    </citation>
    <scope>NUCLEOTIDE SEQUENCE [LARGE SCALE GENOMIC DNA]</scope>
    <source>
        <strain evidence="2 4">MSK.17.68</strain>
    </source>
</reference>
<evidence type="ECO:0000313" key="4">
    <source>
        <dbReference type="Proteomes" id="UP001299409"/>
    </source>
</evidence>
<organism evidence="3">
    <name type="scientific">Intestinibacter bartlettii</name>
    <dbReference type="NCBI Taxonomy" id="261299"/>
    <lineage>
        <taxon>Bacteria</taxon>
        <taxon>Bacillati</taxon>
        <taxon>Bacillota</taxon>
        <taxon>Clostridia</taxon>
        <taxon>Peptostreptococcales</taxon>
        <taxon>Peptostreptococcaceae</taxon>
        <taxon>Intestinibacter</taxon>
    </lineage>
</organism>
<dbReference type="EMBL" id="CACRUE010000033">
    <property type="protein sequence ID" value="VYU32445.1"/>
    <property type="molecule type" value="Genomic_DNA"/>
</dbReference>
<protein>
    <submittedName>
        <fullName evidence="3">Uncharacterized protein</fullName>
    </submittedName>
</protein>
<gene>
    <name evidence="3" type="ORF">IBLFYP30_02360</name>
    <name evidence="2" type="ORF">LIP50_05225</name>
</gene>
<accession>A0A6N3DWW1</accession>
<dbReference type="AlphaFoldDB" id="A0A6N3DWW1"/>
<feature type="transmembrane region" description="Helical" evidence="1">
    <location>
        <begin position="16"/>
        <end position="34"/>
    </location>
</feature>